<evidence type="ECO:0008006" key="7">
    <source>
        <dbReference type="Google" id="ProtNLM"/>
    </source>
</evidence>
<sequence>MPVRKWFSGGDRKLRRAAETLEEAFGPAPRTGQATGPATGPATGQALERGVRAYREAVELTLPRDPRQAAELVAAYDARLPDGRYPFRAGDRQWLAPYAAGADPDALAVVFTVASRVPLPDLQVASRDRLVHQVSRSGRADLLVRQLLRFREAGVLDGATVTAALAGHLERGRLDDDAPLWRGFLDDLPEEARPDLFEVRRFLGDGAGAVRLATTPAQRVRAVELCSASHKRRDHEAGLRLATDPAHDVDRPDLLSVLHEKLGQFPEALRHCPAGEPDRVANLVGRCLPGVDALVGAGDLEAAARLVATLLTHLDAAHPRTDAVTAMGDEVTATGSAVSAAGRRHFGRLVTENGGDEVHRRWSAFAEECGDREEAARQAEAYGDVYRAHRLYRAAGRFGDADRVLRDDRSDAGVSARAAAREAGGDLVGAARVHEQAGRTRDAAALYARAGEYARAARCLVALDGDDAVDDPRLADWLRRAGAVDDLARRCLDRAAGGVEAGPAIEELRRLRTEQSLPAELRARVTAAVDRIDGHRRSAFDGRVQAWVAQARIEVDTRYARIWALDLGTTTCSAAIFDTTTGRAVLCPWKGREQFASTVSFDREGNEVIGLAGEELLASWVVGQIRAAKRSMGSGRRYRFRDRTYRPEQIAALFVAHGRRLVENFLAERVRERVGELARRELGDVREEWLTDAERNDDLRLERPRALLTIPAYFLNNQKHATRDACRVAGVDLVRLIHEPTAACMSAARDRDLSGRVVVVDLGAGTLDVSLLDVSDGVYDVEQVLGDNHYGGRDFDEVVGAALRARLTRDGIEVPDSARRRLDVAAEYLKVALSAQSEAEYLLRNLVDGRDVTLRLTRAELAEILREPLETLRRTCARFASELRQKPRHLVLVGGPMLSPLVQDVVQQVFGLTRTALPDPRTAVAIGAALQAAVLDGKLSEVLLLDVVPLPLGVRVLDPERDTDQFSEVIARNTRIPTQQQKVYSTTKDNQSAVDIEIYNGSLDEAARVGQFRLGDLPPAPAGVPQIEVRFTIDASCVLEVTAQDLGSGNSRSIRVTDTTLLSPAEISDMARRRERQAALEEVRRELADLLDDEVPAGAEATLRQFRLRLAGHRSAPAPSDPDARRQLAEIVAGADDADREVTQAVAPLRDLMLNARAFLGRDAGSNAEQALAQGRHLVRELHDALDRVQTRLARVDRWNATLTRLAMAGSDPLARFRQRHDTGEYAAALRSLAEVTGPLTDADDRRRHLRCLAETGDADGYRTALAAYGHAEPTDLRTYAAGLTVPVVAVRPDGTRLEGVGFPVSERLVATNRHWVVGGVPVGGVSVGAGTAVDDVRLPDNARVDLALLRTRDPVGRVVPRLGFARLLHVGDRVAGPSGEGLVDGFEAFPDEGLRLVRTGMSVPPAGSGGPLVNDLGEVVGVLAVGASDTGGAFAITVETLAELVAGYSSS</sequence>
<evidence type="ECO:0000256" key="1">
    <source>
        <dbReference type="ARBA" id="ARBA00022741"/>
    </source>
</evidence>
<keyword evidence="6" id="KW-1185">Reference proteome</keyword>
<keyword evidence="1" id="KW-0547">Nucleotide-binding</keyword>
<proteinExistence type="predicted"/>
<gene>
    <name evidence="5" type="ORF">Voc01_015480</name>
</gene>
<accession>A0A8J3ZN00</accession>
<organism evidence="5 6">
    <name type="scientific">Virgisporangium ochraceum</name>
    <dbReference type="NCBI Taxonomy" id="65505"/>
    <lineage>
        <taxon>Bacteria</taxon>
        <taxon>Bacillati</taxon>
        <taxon>Actinomycetota</taxon>
        <taxon>Actinomycetes</taxon>
        <taxon>Micromonosporales</taxon>
        <taxon>Micromonosporaceae</taxon>
        <taxon>Virgisporangium</taxon>
    </lineage>
</organism>
<keyword evidence="3" id="KW-0143">Chaperone</keyword>
<dbReference type="InterPro" id="IPR043129">
    <property type="entry name" value="ATPase_NBD"/>
</dbReference>
<comment type="caution">
    <text evidence="5">The sequence shown here is derived from an EMBL/GenBank/DDBJ whole genome shotgun (WGS) entry which is preliminary data.</text>
</comment>
<protein>
    <recommendedName>
        <fullName evidence="7">Heat shock protein 70</fullName>
    </recommendedName>
</protein>
<dbReference type="SUPFAM" id="SSF50494">
    <property type="entry name" value="Trypsin-like serine proteases"/>
    <property type="match status" value="1"/>
</dbReference>
<evidence type="ECO:0000313" key="6">
    <source>
        <dbReference type="Proteomes" id="UP000635606"/>
    </source>
</evidence>
<dbReference type="EMBL" id="BOPH01000020">
    <property type="protein sequence ID" value="GIJ66631.1"/>
    <property type="molecule type" value="Genomic_DNA"/>
</dbReference>
<dbReference type="GO" id="GO:0005524">
    <property type="term" value="F:ATP binding"/>
    <property type="evidence" value="ECO:0007669"/>
    <property type="project" value="UniProtKB-KW"/>
</dbReference>
<evidence type="ECO:0000256" key="2">
    <source>
        <dbReference type="ARBA" id="ARBA00022840"/>
    </source>
</evidence>
<dbReference type="Gene3D" id="3.30.420.40">
    <property type="match status" value="3"/>
</dbReference>
<dbReference type="InterPro" id="IPR029047">
    <property type="entry name" value="HSP70_peptide-bd_sf"/>
</dbReference>
<dbReference type="SUPFAM" id="SSF53067">
    <property type="entry name" value="Actin-like ATPase domain"/>
    <property type="match status" value="2"/>
</dbReference>
<dbReference type="Proteomes" id="UP000635606">
    <property type="component" value="Unassembled WGS sequence"/>
</dbReference>
<reference evidence="5" key="1">
    <citation type="submission" date="2021-01" db="EMBL/GenBank/DDBJ databases">
        <title>Whole genome shotgun sequence of Virgisporangium ochraceum NBRC 16418.</title>
        <authorList>
            <person name="Komaki H."/>
            <person name="Tamura T."/>
        </authorList>
    </citation>
    <scope>NUCLEOTIDE SEQUENCE</scope>
    <source>
        <strain evidence="5">NBRC 16418</strain>
    </source>
</reference>
<feature type="region of interest" description="Disordered" evidence="4">
    <location>
        <begin position="23"/>
        <end position="45"/>
    </location>
</feature>
<dbReference type="PANTHER" id="PTHR19375">
    <property type="entry name" value="HEAT SHOCK PROTEIN 70KDA"/>
    <property type="match status" value="1"/>
</dbReference>
<dbReference type="GO" id="GO:0140662">
    <property type="term" value="F:ATP-dependent protein folding chaperone"/>
    <property type="evidence" value="ECO:0007669"/>
    <property type="project" value="InterPro"/>
</dbReference>
<dbReference type="SUPFAM" id="SSF100920">
    <property type="entry name" value="Heat shock protein 70kD (HSP70), peptide-binding domain"/>
    <property type="match status" value="1"/>
</dbReference>
<evidence type="ECO:0000256" key="4">
    <source>
        <dbReference type="SAM" id="MobiDB-lite"/>
    </source>
</evidence>
<dbReference type="PRINTS" id="PR00301">
    <property type="entry name" value="HEATSHOCK70"/>
</dbReference>
<dbReference type="RefSeq" id="WP_203926605.1">
    <property type="nucleotide sequence ID" value="NZ_BOPH01000020.1"/>
</dbReference>
<dbReference type="Gene3D" id="2.40.10.120">
    <property type="match status" value="1"/>
</dbReference>
<dbReference type="Pfam" id="PF00012">
    <property type="entry name" value="HSP70"/>
    <property type="match status" value="1"/>
</dbReference>
<dbReference type="Gene3D" id="3.90.640.10">
    <property type="entry name" value="Actin, Chain A, domain 4"/>
    <property type="match status" value="1"/>
</dbReference>
<dbReference type="Gene3D" id="2.60.34.10">
    <property type="entry name" value="Substrate Binding Domain Of DNAk, Chain A, domain 1"/>
    <property type="match status" value="1"/>
</dbReference>
<name>A0A8J3ZN00_9ACTN</name>
<evidence type="ECO:0000313" key="5">
    <source>
        <dbReference type="EMBL" id="GIJ66631.1"/>
    </source>
</evidence>
<dbReference type="InterPro" id="IPR009003">
    <property type="entry name" value="Peptidase_S1_PA"/>
</dbReference>
<dbReference type="InterPro" id="IPR013126">
    <property type="entry name" value="Hsp_70_fam"/>
</dbReference>
<evidence type="ECO:0000256" key="3">
    <source>
        <dbReference type="ARBA" id="ARBA00023186"/>
    </source>
</evidence>
<keyword evidence="2" id="KW-0067">ATP-binding</keyword>